<evidence type="ECO:0000256" key="1">
    <source>
        <dbReference type="ARBA" id="ARBA00004141"/>
    </source>
</evidence>
<feature type="region of interest" description="Disordered" evidence="6">
    <location>
        <begin position="1"/>
        <end position="43"/>
    </location>
</feature>
<comment type="subcellular location">
    <subcellularLocation>
        <location evidence="1">Membrane</location>
        <topology evidence="1">Multi-pass membrane protein</topology>
    </subcellularLocation>
</comment>
<feature type="transmembrane region" description="Helical" evidence="7">
    <location>
        <begin position="274"/>
        <end position="294"/>
    </location>
</feature>
<feature type="transmembrane region" description="Helical" evidence="7">
    <location>
        <begin position="162"/>
        <end position="181"/>
    </location>
</feature>
<dbReference type="InterPro" id="IPR050638">
    <property type="entry name" value="AA-Vitamin_Transporters"/>
</dbReference>
<evidence type="ECO:0000256" key="5">
    <source>
        <dbReference type="ARBA" id="ARBA00023136"/>
    </source>
</evidence>
<evidence type="ECO:0000313" key="10">
    <source>
        <dbReference type="Proteomes" id="UP000585272"/>
    </source>
</evidence>
<proteinExistence type="inferred from homology"/>
<evidence type="ECO:0000256" key="2">
    <source>
        <dbReference type="ARBA" id="ARBA00007362"/>
    </source>
</evidence>
<feature type="transmembrane region" description="Helical" evidence="7">
    <location>
        <begin position="111"/>
        <end position="129"/>
    </location>
</feature>
<feature type="transmembrane region" description="Helical" evidence="7">
    <location>
        <begin position="78"/>
        <end position="99"/>
    </location>
</feature>
<dbReference type="EMBL" id="JACHNU010000002">
    <property type="protein sequence ID" value="MBB4662171.1"/>
    <property type="molecule type" value="Genomic_DNA"/>
</dbReference>
<gene>
    <name evidence="9" type="ORF">BDZ31_001757</name>
</gene>
<dbReference type="GO" id="GO:0016020">
    <property type="term" value="C:membrane"/>
    <property type="evidence" value="ECO:0007669"/>
    <property type="project" value="UniProtKB-SubCell"/>
</dbReference>
<dbReference type="AlphaFoldDB" id="A0A840ID49"/>
<keyword evidence="4 7" id="KW-1133">Transmembrane helix</keyword>
<dbReference type="Proteomes" id="UP000585272">
    <property type="component" value="Unassembled WGS sequence"/>
</dbReference>
<dbReference type="PANTHER" id="PTHR32322:SF2">
    <property type="entry name" value="EAMA DOMAIN-CONTAINING PROTEIN"/>
    <property type="match status" value="1"/>
</dbReference>
<dbReference type="InterPro" id="IPR037185">
    <property type="entry name" value="EmrE-like"/>
</dbReference>
<organism evidence="9 10">
    <name type="scientific">Conexibacter arvalis</name>
    <dbReference type="NCBI Taxonomy" id="912552"/>
    <lineage>
        <taxon>Bacteria</taxon>
        <taxon>Bacillati</taxon>
        <taxon>Actinomycetota</taxon>
        <taxon>Thermoleophilia</taxon>
        <taxon>Solirubrobacterales</taxon>
        <taxon>Conexibacteraceae</taxon>
        <taxon>Conexibacter</taxon>
    </lineage>
</organism>
<comment type="similarity">
    <text evidence="2">Belongs to the EamA transporter family.</text>
</comment>
<keyword evidence="3 7" id="KW-0812">Transmembrane</keyword>
<feature type="compositionally biased region" description="Basic and acidic residues" evidence="6">
    <location>
        <begin position="1"/>
        <end position="23"/>
    </location>
</feature>
<accession>A0A840ID49</accession>
<evidence type="ECO:0000259" key="8">
    <source>
        <dbReference type="Pfam" id="PF00892"/>
    </source>
</evidence>
<comment type="caution">
    <text evidence="9">The sequence shown here is derived from an EMBL/GenBank/DDBJ whole genome shotgun (WGS) entry which is preliminary data.</text>
</comment>
<dbReference type="SUPFAM" id="SSF103481">
    <property type="entry name" value="Multidrug resistance efflux transporter EmrE"/>
    <property type="match status" value="2"/>
</dbReference>
<dbReference type="PANTHER" id="PTHR32322">
    <property type="entry name" value="INNER MEMBRANE TRANSPORTER"/>
    <property type="match status" value="1"/>
</dbReference>
<sequence length="326" mass="31764">MTIDRALDARQGSDGRPTRRRSDGSGAAVASGEGGAGTASGGRGAGGAGEVSGAALVLSASLLIQTSSALATSVFKTLGALGTSGLRFAFGALMLAGLLRGGIGRRSRGAWLGIGGMGLSIAGANVGLYCAIDRIPLGTAVAIQFCGPLLVAASRSRRPRDLAWVALAVAGVLLVCGGLALDSLAGAAFALGSAACWAGYLLSARRVGDDSAGLDGLALAVAVSAVVTLPFALDALAREPRPGDLALVALLSLLGVALPYACELIALRRAGLRVVSVLLCLDPAVAALVGLVALGQRLGAAQVAGVALVTVASVGVVVGGPDPAAA</sequence>
<name>A0A840ID49_9ACTN</name>
<keyword evidence="10" id="KW-1185">Reference proteome</keyword>
<protein>
    <submittedName>
        <fullName evidence="9">Inner membrane transporter RhtA</fullName>
    </submittedName>
</protein>
<feature type="domain" description="EamA" evidence="8">
    <location>
        <begin position="185"/>
        <end position="317"/>
    </location>
</feature>
<evidence type="ECO:0000256" key="7">
    <source>
        <dbReference type="SAM" id="Phobius"/>
    </source>
</evidence>
<feature type="transmembrane region" description="Helical" evidence="7">
    <location>
        <begin position="245"/>
        <end position="267"/>
    </location>
</feature>
<dbReference type="Pfam" id="PF00892">
    <property type="entry name" value="EamA"/>
    <property type="match status" value="1"/>
</dbReference>
<feature type="transmembrane region" description="Helical" evidence="7">
    <location>
        <begin position="300"/>
        <end position="320"/>
    </location>
</feature>
<dbReference type="InterPro" id="IPR000620">
    <property type="entry name" value="EamA_dom"/>
</dbReference>
<evidence type="ECO:0000256" key="4">
    <source>
        <dbReference type="ARBA" id="ARBA00022989"/>
    </source>
</evidence>
<reference evidence="9 10" key="1">
    <citation type="submission" date="2020-08" db="EMBL/GenBank/DDBJ databases">
        <title>Genomic Encyclopedia of Archaeal and Bacterial Type Strains, Phase II (KMG-II): from individual species to whole genera.</title>
        <authorList>
            <person name="Goeker M."/>
        </authorList>
    </citation>
    <scope>NUCLEOTIDE SEQUENCE [LARGE SCALE GENOMIC DNA]</scope>
    <source>
        <strain evidence="9 10">DSM 23288</strain>
    </source>
</reference>
<feature type="transmembrane region" description="Helical" evidence="7">
    <location>
        <begin position="187"/>
        <end position="204"/>
    </location>
</feature>
<evidence type="ECO:0000256" key="6">
    <source>
        <dbReference type="SAM" id="MobiDB-lite"/>
    </source>
</evidence>
<evidence type="ECO:0000313" key="9">
    <source>
        <dbReference type="EMBL" id="MBB4662171.1"/>
    </source>
</evidence>
<evidence type="ECO:0000256" key="3">
    <source>
        <dbReference type="ARBA" id="ARBA00022692"/>
    </source>
</evidence>
<feature type="compositionally biased region" description="Gly residues" evidence="6">
    <location>
        <begin position="32"/>
        <end position="43"/>
    </location>
</feature>
<keyword evidence="5 7" id="KW-0472">Membrane</keyword>
<feature type="transmembrane region" description="Helical" evidence="7">
    <location>
        <begin position="216"/>
        <end position="233"/>
    </location>
</feature>